<dbReference type="Pfam" id="PF18307">
    <property type="entry name" value="Tfb2_C"/>
    <property type="match status" value="1"/>
</dbReference>
<gene>
    <name evidence="11" type="ORF">GOMPHAMPRED_003699</name>
</gene>
<comment type="caution">
    <text evidence="11">The sequence shown here is derived from an EMBL/GenBank/DDBJ whole genome shotgun (WGS) entry which is preliminary data.</text>
</comment>
<evidence type="ECO:0000259" key="10">
    <source>
        <dbReference type="Pfam" id="PF18307"/>
    </source>
</evidence>
<reference evidence="11" key="1">
    <citation type="submission" date="2021-03" db="EMBL/GenBank/DDBJ databases">
        <authorList>
            <person name="Tagirdzhanova G."/>
        </authorList>
    </citation>
    <scope>NUCLEOTIDE SEQUENCE</scope>
</reference>
<dbReference type="GO" id="GO:0003690">
    <property type="term" value="F:double-stranded DNA binding"/>
    <property type="evidence" value="ECO:0007669"/>
    <property type="project" value="TreeGrafter"/>
</dbReference>
<proteinExistence type="inferred from homology"/>
<evidence type="ECO:0000256" key="9">
    <source>
        <dbReference type="RuleBase" id="RU364024"/>
    </source>
</evidence>
<evidence type="ECO:0000256" key="8">
    <source>
        <dbReference type="ARBA" id="ARBA00023242"/>
    </source>
</evidence>
<sequence length="478" mass="52468">MPGAAFTRLYQQPSTVLAIFRRMLTHLAKTFVMSMLFLSHPVAISDLDLWVRPGFRKEKDQAINLLERLRIFKPVANPGKPRSYALTSPFVESLQNALTGAGDHRSFGVPCNTPAKDKPTIEQLDIYARKQWDGILGYMVGSTEGITISAQASSVPESVKKLLRDGQLVTGKTKNPAITQDGFAFVLQDVNAQVWTILIYYLGAAPDMNMDEVEVLSFLFMLGSLELGQDYSKANLTATQVHMLDDLTDFGLIYQSSSASKRFYPTRLATTLTSDASALASSATFASSAGRSSAGLSSSTRAADEAQGFILVETNYRVYAYTSSPLQIAILQLFSRIYARYSNMVAGKITRESIRKAVSMGITADQIISFLNTHAHAQMKRNTPILPPTVVDQIKLWQIENERMKATPGFLISDFANADEYKRACQYARDIAVLAWANDDKRMFFVTRVEQVAAYLKKPKAVASAGSASASAAATPKA</sequence>
<keyword evidence="5 9" id="KW-0805">Transcription regulation</keyword>
<evidence type="ECO:0000256" key="2">
    <source>
        <dbReference type="ARBA" id="ARBA00004123"/>
    </source>
</evidence>
<comment type="similarity">
    <text evidence="3 9">Belongs to the TFB2 family.</text>
</comment>
<dbReference type="Proteomes" id="UP000664169">
    <property type="component" value="Unassembled WGS sequence"/>
</dbReference>
<comment type="function">
    <text evidence="9">Component of the general transcription and DNA repair factor IIH (TFIIH) core complex which is involved in general and transcription-coupled nucleotide excision repair (NER) of damaged DNA.</text>
</comment>
<evidence type="ECO:0000256" key="5">
    <source>
        <dbReference type="ARBA" id="ARBA00023015"/>
    </source>
</evidence>
<keyword evidence="4 9" id="KW-0227">DNA damage</keyword>
<dbReference type="InterPro" id="IPR040662">
    <property type="entry name" value="Tfb2_C"/>
</dbReference>
<dbReference type="InterPro" id="IPR004598">
    <property type="entry name" value="TFIIH_p52/Tfb2"/>
</dbReference>
<dbReference type="Gene3D" id="3.30.70.2610">
    <property type="match status" value="1"/>
</dbReference>
<evidence type="ECO:0000256" key="6">
    <source>
        <dbReference type="ARBA" id="ARBA00023163"/>
    </source>
</evidence>
<accession>A0A8H3FJV0</accession>
<dbReference type="PANTHER" id="PTHR13152:SF0">
    <property type="entry name" value="GENERAL TRANSCRIPTION FACTOR IIH SUBUNIT 4"/>
    <property type="match status" value="1"/>
</dbReference>
<dbReference type="GO" id="GO:0005675">
    <property type="term" value="C:transcription factor TFIIH holo complex"/>
    <property type="evidence" value="ECO:0007669"/>
    <property type="project" value="TreeGrafter"/>
</dbReference>
<organism evidence="11 12">
    <name type="scientific">Gomphillus americanus</name>
    <dbReference type="NCBI Taxonomy" id="1940652"/>
    <lineage>
        <taxon>Eukaryota</taxon>
        <taxon>Fungi</taxon>
        <taxon>Dikarya</taxon>
        <taxon>Ascomycota</taxon>
        <taxon>Pezizomycotina</taxon>
        <taxon>Lecanoromycetes</taxon>
        <taxon>OSLEUM clade</taxon>
        <taxon>Ostropomycetidae</taxon>
        <taxon>Ostropales</taxon>
        <taxon>Graphidaceae</taxon>
        <taxon>Gomphilloideae</taxon>
        <taxon>Gomphillus</taxon>
    </lineage>
</organism>
<protein>
    <recommendedName>
        <fullName evidence="9">RNA polymerase II transcription factor B subunit 2</fullName>
    </recommendedName>
</protein>
<evidence type="ECO:0000313" key="11">
    <source>
        <dbReference type="EMBL" id="CAF9924764.1"/>
    </source>
</evidence>
<evidence type="ECO:0000256" key="7">
    <source>
        <dbReference type="ARBA" id="ARBA00023204"/>
    </source>
</evidence>
<evidence type="ECO:0000256" key="3">
    <source>
        <dbReference type="ARBA" id="ARBA00007132"/>
    </source>
</evidence>
<dbReference type="GO" id="GO:0006289">
    <property type="term" value="P:nucleotide-excision repair"/>
    <property type="evidence" value="ECO:0007669"/>
    <property type="project" value="InterPro"/>
</dbReference>
<comment type="subcellular location">
    <subcellularLocation>
        <location evidence="2 9">Nucleus</location>
    </subcellularLocation>
</comment>
<dbReference type="OrthoDB" id="364513at2759"/>
<keyword evidence="6 9" id="KW-0804">Transcription</keyword>
<dbReference type="PANTHER" id="PTHR13152">
    <property type="entry name" value="TFIIH, POLYPEPTIDE 4"/>
    <property type="match status" value="1"/>
</dbReference>
<name>A0A8H3FJV0_9LECA</name>
<comment type="function">
    <text evidence="1">Component of the general transcription and DNA repair factor IIH (TFIIH) core complex, which is involved in general and transcription-coupled nucleotide excision repair (NER) of damaged DNA and, when complexed to TFIIK, in RNA transcription by RNA polymerase II. In NER, TFIIH acts by opening DNA around the lesion to allow the excision of the damaged oligonucleotide and its replacement by a new DNA fragment. In transcription, TFIIH has an essential role in transcription initiation. When the pre-initiation complex (PIC) has been established, TFIIH is required for promoter opening and promoter escape. Phosphorylation of the C-terminal tail (CTD) of the largest subunit of RNA polymerase II by the kinase module TFIIK controls the initiation of transcription.</text>
</comment>
<evidence type="ECO:0000256" key="4">
    <source>
        <dbReference type="ARBA" id="ARBA00022763"/>
    </source>
</evidence>
<evidence type="ECO:0000313" key="12">
    <source>
        <dbReference type="Proteomes" id="UP000664169"/>
    </source>
</evidence>
<evidence type="ECO:0000256" key="1">
    <source>
        <dbReference type="ARBA" id="ARBA00002817"/>
    </source>
</evidence>
<dbReference type="GO" id="GO:0001671">
    <property type="term" value="F:ATPase activator activity"/>
    <property type="evidence" value="ECO:0007669"/>
    <property type="project" value="InterPro"/>
</dbReference>
<keyword evidence="12" id="KW-1185">Reference proteome</keyword>
<keyword evidence="7 9" id="KW-0234">DNA repair</keyword>
<dbReference type="Pfam" id="PF03849">
    <property type="entry name" value="Tfb2"/>
    <property type="match status" value="1"/>
</dbReference>
<feature type="domain" description="Transcription factor Tfb2 C-terminal" evidence="10">
    <location>
        <begin position="392"/>
        <end position="457"/>
    </location>
</feature>
<dbReference type="NCBIfam" id="TIGR00625">
    <property type="entry name" value="tfb2"/>
    <property type="match status" value="1"/>
</dbReference>
<dbReference type="EMBL" id="CAJPDQ010000022">
    <property type="protein sequence ID" value="CAF9924764.1"/>
    <property type="molecule type" value="Genomic_DNA"/>
</dbReference>
<dbReference type="AlphaFoldDB" id="A0A8H3FJV0"/>
<keyword evidence="8 9" id="KW-0539">Nucleus</keyword>
<dbReference type="GO" id="GO:0000439">
    <property type="term" value="C:transcription factor TFIIH core complex"/>
    <property type="evidence" value="ECO:0007669"/>
    <property type="project" value="InterPro"/>
</dbReference>